<sequence>MYGVRRFLGAAAGIGQQSQPQESSPPPPAPLSIVKSSSIPSDSPSASPFSSPVQTTTALQIKKHGPKPSVDSFSEPRSSPSMSPRESSDATKRTSGILNIRDELLFGLLASEAVVDSKDFEILSAEEVEDLKKEHHILTTRVTALNKKLALETKIRDAAVSLSKVNQSANKKISQKTDEQLEAANKRVDAAQKELWRLSERANEVHRKLVEHRAGVLSWSVKNMEKKVNPVMNGTGKGKASMNGINSGDSGYDSPMSPVSTTSSLNGNGNATFDGFHFFAGHANATVPSSRDIKDHASLTAEVSSLESKLKAATASLAEATKKQGEMARELSMLRLEKEEVETMMSMDLQNAEETIAALEKELPALESLETELETLERRRPENERRGAEGEKVEQAVVQHKDEEIRRLKAEQEELHRELERMQEDREALLRKAGEEIDEGVDAIQDIVQKHSIPTVFTRRDSSTSYAMLLAMVDAIDNHLADLKSKLGGQAQHEASWEVLRRKLEEDVRLGLDKREALSRDLEDARREREEARREARELESRLKDQQESAFMSPERPPSLPLMIFPTASELANDSASAKIIAILQPLWAILPSPEARAAVSNAQRSFRAGSSPSSPSSPSGPGSPGFFSRELSVSGRSSPPVKSPKSIAELDVRALKVLYDSRTLMQQQQLNQAFSLEAFVGRIQSLVIDDRALIARLLRFAHAHDLLKKNAERAQKLAQESGVALETYQKQVRMLEDMVSKGTAAQDDVQPLHEMIDRLTAEKEALEAEAAKQAAACKELTEANSALSARALTLADEAVSAPEKAKQLMEGQLNELKKALDDARDEAEALRRSEQSQSMMLMDELNTAQTENDRLREQLRSLKK</sequence>
<evidence type="ECO:0000313" key="5">
    <source>
        <dbReference type="Proteomes" id="UP001437256"/>
    </source>
</evidence>
<dbReference type="PANTHER" id="PTHR23159">
    <property type="entry name" value="CENTROSOMAL PROTEIN 2"/>
    <property type="match status" value="1"/>
</dbReference>
<comment type="caution">
    <text evidence="4">The sequence shown here is derived from an EMBL/GenBank/DDBJ whole genome shotgun (WGS) entry which is preliminary data.</text>
</comment>
<feature type="compositionally biased region" description="Basic and acidic residues" evidence="2">
    <location>
        <begin position="852"/>
        <end position="865"/>
    </location>
</feature>
<name>A0ABR3A9U7_9AGAR</name>
<dbReference type="InterPro" id="IPR029191">
    <property type="entry name" value="Uds1"/>
</dbReference>
<accession>A0ABR3A9U7</accession>
<protein>
    <recommendedName>
        <fullName evidence="3">Up-regulated during septation protein 1 domain-containing protein</fullName>
    </recommendedName>
</protein>
<organism evidence="4 5">
    <name type="scientific">Marasmius tenuissimus</name>
    <dbReference type="NCBI Taxonomy" id="585030"/>
    <lineage>
        <taxon>Eukaryota</taxon>
        <taxon>Fungi</taxon>
        <taxon>Dikarya</taxon>
        <taxon>Basidiomycota</taxon>
        <taxon>Agaricomycotina</taxon>
        <taxon>Agaricomycetes</taxon>
        <taxon>Agaricomycetidae</taxon>
        <taxon>Agaricales</taxon>
        <taxon>Marasmiineae</taxon>
        <taxon>Marasmiaceae</taxon>
        <taxon>Marasmius</taxon>
    </lineage>
</organism>
<feature type="region of interest" description="Disordered" evidence="2">
    <location>
        <begin position="8"/>
        <end position="94"/>
    </location>
</feature>
<feature type="region of interest" description="Disordered" evidence="2">
    <location>
        <begin position="375"/>
        <end position="396"/>
    </location>
</feature>
<feature type="coiled-coil region" evidence="1">
    <location>
        <begin position="174"/>
        <end position="208"/>
    </location>
</feature>
<feature type="compositionally biased region" description="Basic and acidic residues" evidence="2">
    <location>
        <begin position="825"/>
        <end position="835"/>
    </location>
</feature>
<dbReference type="PANTHER" id="PTHR23159:SF60">
    <property type="entry name" value="SPINDLE ASSEMBLY ABNORMAL PROTEIN 4"/>
    <property type="match status" value="1"/>
</dbReference>
<dbReference type="Proteomes" id="UP001437256">
    <property type="component" value="Unassembled WGS sequence"/>
</dbReference>
<keyword evidence="5" id="KW-1185">Reference proteome</keyword>
<dbReference type="Pfam" id="PF15456">
    <property type="entry name" value="Uds1"/>
    <property type="match status" value="1"/>
</dbReference>
<dbReference type="EMBL" id="JBBXMP010000008">
    <property type="protein sequence ID" value="KAL0070124.1"/>
    <property type="molecule type" value="Genomic_DNA"/>
</dbReference>
<feature type="region of interest" description="Disordered" evidence="2">
    <location>
        <begin position="533"/>
        <end position="558"/>
    </location>
</feature>
<proteinExistence type="predicted"/>
<feature type="region of interest" description="Disordered" evidence="2">
    <location>
        <begin position="825"/>
        <end position="865"/>
    </location>
</feature>
<feature type="compositionally biased region" description="Low complexity" evidence="2">
    <location>
        <begin position="68"/>
        <end position="85"/>
    </location>
</feature>
<evidence type="ECO:0000259" key="3">
    <source>
        <dbReference type="Pfam" id="PF15456"/>
    </source>
</evidence>
<keyword evidence="1" id="KW-0175">Coiled coil</keyword>
<evidence type="ECO:0000256" key="1">
    <source>
        <dbReference type="SAM" id="Coils"/>
    </source>
</evidence>
<feature type="compositionally biased region" description="Basic and acidic residues" evidence="2">
    <location>
        <begin position="533"/>
        <end position="547"/>
    </location>
</feature>
<gene>
    <name evidence="4" type="ORF">AAF712_002611</name>
</gene>
<feature type="compositionally biased region" description="Low complexity" evidence="2">
    <location>
        <begin position="31"/>
        <end position="52"/>
    </location>
</feature>
<feature type="compositionally biased region" description="Low complexity" evidence="2">
    <location>
        <begin position="610"/>
        <end position="629"/>
    </location>
</feature>
<feature type="domain" description="Up-regulated during septation protein 1" evidence="3">
    <location>
        <begin position="108"/>
        <end position="219"/>
    </location>
</feature>
<evidence type="ECO:0000313" key="4">
    <source>
        <dbReference type="EMBL" id="KAL0070124.1"/>
    </source>
</evidence>
<evidence type="ECO:0000256" key="2">
    <source>
        <dbReference type="SAM" id="MobiDB-lite"/>
    </source>
</evidence>
<feature type="region of interest" description="Disordered" evidence="2">
    <location>
        <begin position="602"/>
        <end position="645"/>
    </location>
</feature>
<reference evidence="4 5" key="1">
    <citation type="submission" date="2024-05" db="EMBL/GenBank/DDBJ databases">
        <title>A draft genome resource for the thread blight pathogen Marasmius tenuissimus strain MS-2.</title>
        <authorList>
            <person name="Yulfo-Soto G.E."/>
            <person name="Baruah I.K."/>
            <person name="Amoako-Attah I."/>
            <person name="Bukari Y."/>
            <person name="Meinhardt L.W."/>
            <person name="Bailey B.A."/>
            <person name="Cohen S.P."/>
        </authorList>
    </citation>
    <scope>NUCLEOTIDE SEQUENCE [LARGE SCALE GENOMIC DNA]</scope>
    <source>
        <strain evidence="4 5">MS-2</strain>
    </source>
</reference>